<protein>
    <recommendedName>
        <fullName evidence="1">Integrase core domain-containing protein</fullName>
    </recommendedName>
</protein>
<dbReference type="InterPro" id="IPR058913">
    <property type="entry name" value="Integrase_dom_put"/>
</dbReference>
<dbReference type="Pfam" id="PF24764">
    <property type="entry name" value="rva_4"/>
    <property type="match status" value="1"/>
</dbReference>
<accession>A0AAD7HJC6</accession>
<reference evidence="2" key="1">
    <citation type="submission" date="2023-03" db="EMBL/GenBank/DDBJ databases">
        <title>Massive genome expansion in bonnet fungi (Mycena s.s.) driven by repeated elements and novel gene families across ecological guilds.</title>
        <authorList>
            <consortium name="Lawrence Berkeley National Laboratory"/>
            <person name="Harder C.B."/>
            <person name="Miyauchi S."/>
            <person name="Viragh M."/>
            <person name="Kuo A."/>
            <person name="Thoen E."/>
            <person name="Andreopoulos B."/>
            <person name="Lu D."/>
            <person name="Skrede I."/>
            <person name="Drula E."/>
            <person name="Henrissat B."/>
            <person name="Morin E."/>
            <person name="Kohler A."/>
            <person name="Barry K."/>
            <person name="LaButti K."/>
            <person name="Morin E."/>
            <person name="Salamov A."/>
            <person name="Lipzen A."/>
            <person name="Mereny Z."/>
            <person name="Hegedus B."/>
            <person name="Baldrian P."/>
            <person name="Stursova M."/>
            <person name="Weitz H."/>
            <person name="Taylor A."/>
            <person name="Grigoriev I.V."/>
            <person name="Nagy L.G."/>
            <person name="Martin F."/>
            <person name="Kauserud H."/>
        </authorList>
    </citation>
    <scope>NUCLEOTIDE SEQUENCE</scope>
    <source>
        <strain evidence="2">CBHHK182m</strain>
    </source>
</reference>
<comment type="caution">
    <text evidence="2">The sequence shown here is derived from an EMBL/GenBank/DDBJ whole genome shotgun (WGS) entry which is preliminary data.</text>
</comment>
<dbReference type="AlphaFoldDB" id="A0AAD7HJC6"/>
<dbReference type="PANTHER" id="PTHR46791:SF5">
    <property type="entry name" value="CLR5 DOMAIN-CONTAINING PROTEIN-RELATED"/>
    <property type="match status" value="1"/>
</dbReference>
<sequence length="458" mass="51972">MSEPPPSLELLAAFHLHYQRYNQAVNEVVTNPTDEVVLLRLSDDLAEYAALVEEHRLIFPAEELETLQTNLVVIDPNFLQFAHEHRSTTGIGRFLNVSRGVVQAALLRQGLVEPGMAPFEDPLSENAELPEAPLGLEDDILDPDYAVPQVLPADVADAAPPPPPSTGDLSTIADWELDSLLLRLRTHFRRAGISILDGMLRRLGHRVQRDRIRESLCRIDPVHRVFQRIRIRRRQYYVAGPNSLWHHDGQHESRSIHNVRIERLWVDVTAQVGATWSENFTTLELHHGLDINNVNHIWLLHHLFLPTINDQLTFFAQSWNEHQIQIRNGPNRSPVDMFYFDTLVHGARGHALVDDLSEEELEVYGVDWEGLHDDTLLRSQRENNVAEMGWTSWLGRIGPPEHLNEVPVESPEGPLHLDQVAALEAVIGQWRGLAANSDIIHLWSIALAFCCTLNNTAF</sequence>
<proteinExistence type="predicted"/>
<evidence type="ECO:0000313" key="3">
    <source>
        <dbReference type="Proteomes" id="UP001215598"/>
    </source>
</evidence>
<dbReference type="PANTHER" id="PTHR46791">
    <property type="entry name" value="EXPRESSED PROTEIN"/>
    <property type="match status" value="1"/>
</dbReference>
<evidence type="ECO:0000259" key="1">
    <source>
        <dbReference type="Pfam" id="PF24764"/>
    </source>
</evidence>
<dbReference type="EMBL" id="JARKIB010000224">
    <property type="protein sequence ID" value="KAJ7722037.1"/>
    <property type="molecule type" value="Genomic_DNA"/>
</dbReference>
<organism evidence="2 3">
    <name type="scientific">Mycena metata</name>
    <dbReference type="NCBI Taxonomy" id="1033252"/>
    <lineage>
        <taxon>Eukaryota</taxon>
        <taxon>Fungi</taxon>
        <taxon>Dikarya</taxon>
        <taxon>Basidiomycota</taxon>
        <taxon>Agaricomycotina</taxon>
        <taxon>Agaricomycetes</taxon>
        <taxon>Agaricomycetidae</taxon>
        <taxon>Agaricales</taxon>
        <taxon>Marasmiineae</taxon>
        <taxon>Mycenaceae</taxon>
        <taxon>Mycena</taxon>
    </lineage>
</organism>
<gene>
    <name evidence="2" type="ORF">B0H16DRAFT_1431578</name>
</gene>
<evidence type="ECO:0000313" key="2">
    <source>
        <dbReference type="EMBL" id="KAJ7722037.1"/>
    </source>
</evidence>
<name>A0AAD7HJC6_9AGAR</name>
<dbReference type="Proteomes" id="UP001215598">
    <property type="component" value="Unassembled WGS sequence"/>
</dbReference>
<keyword evidence="3" id="KW-1185">Reference proteome</keyword>
<feature type="domain" description="Integrase core" evidence="1">
    <location>
        <begin position="253"/>
        <end position="344"/>
    </location>
</feature>